<accession>L9VDP1</accession>
<dbReference type="Proteomes" id="UP000011532">
    <property type="component" value="Unassembled WGS sequence"/>
</dbReference>
<reference evidence="2" key="1">
    <citation type="submission" date="2012-11" db="EMBL/GenBank/DDBJ databases">
        <authorList>
            <person name="Becker E.A."/>
            <person name="Seitzer P."/>
            <person name="Tritt A."/>
            <person name="Larsen D."/>
            <person name="Yao A."/>
            <person name="Wu D."/>
            <person name="Darling A."/>
            <person name="Eisen J.A."/>
            <person name="Facciotti M.T."/>
        </authorList>
    </citation>
    <scope>NUCLEOTIDE SEQUENCE [LARGE SCALE GENOMIC DNA]</scope>
    <source>
        <strain evidence="2">ATCC 29605 / DSM 3757 / JCM 8879 / NBRC 14742 / NCIMB 2012 / VKM B-1768 / DS2</strain>
    </source>
</reference>
<reference evidence="1 2" key="2">
    <citation type="journal article" date="2014" name="PLoS Genet.">
        <title>Phylogenetically driven sequencing of extremely halophilic archaea reveals strategies for static and dynamic osmo-response.</title>
        <authorList>
            <person name="Becker E.A."/>
            <person name="Seitzer P.M."/>
            <person name="Tritt A."/>
            <person name="Larsen D."/>
            <person name="Krusor M."/>
            <person name="Yao A.I."/>
            <person name="Wu D."/>
            <person name="Madern D."/>
            <person name="Eisen J.A."/>
            <person name="Darling A.E."/>
            <person name="Facciotti M.T."/>
        </authorList>
    </citation>
    <scope>NUCLEOTIDE SEQUENCE [LARGE SCALE GENOMIC DNA]</scope>
    <source>
        <strain evidence="2">ATCC 29605 / DSM 3757 / JCM 8879 / NBRC 14742 / NCIMB 2012 / VKM B-1768 / DS2</strain>
    </source>
</reference>
<dbReference type="AlphaFoldDB" id="L9VDP1"/>
<sequence length="65" mass="7427">MILFNQLWASIVEMLVCFFVSIKEVESSYFVSVLIMCREYALYVFVIVEICSISNCADSVHHKAG</sequence>
<proteinExistence type="predicted"/>
<protein>
    <submittedName>
        <fullName evidence="1">Uncharacterized protein</fullName>
    </submittedName>
</protein>
<evidence type="ECO:0000313" key="1">
    <source>
        <dbReference type="EMBL" id="ELY35072.1"/>
    </source>
</evidence>
<name>L9VDP1_HALVD</name>
<gene>
    <name evidence="1" type="ORF">C498_04475</name>
</gene>
<organism evidence="1 2">
    <name type="scientific">Haloferax volcanii (strain ATCC 29605 / DSM 3757 / JCM 8879 / NBRC 14742 / NCIMB 2012 / VKM B-1768 / DS2)</name>
    <name type="common">Halobacterium volcanii</name>
    <dbReference type="NCBI Taxonomy" id="309800"/>
    <lineage>
        <taxon>Archaea</taxon>
        <taxon>Methanobacteriati</taxon>
        <taxon>Methanobacteriota</taxon>
        <taxon>Stenosarchaea group</taxon>
        <taxon>Halobacteria</taxon>
        <taxon>Halobacteriales</taxon>
        <taxon>Haloferacaceae</taxon>
        <taxon>Haloferax</taxon>
    </lineage>
</organism>
<comment type="caution">
    <text evidence="1">The sequence shown here is derived from an EMBL/GenBank/DDBJ whole genome shotgun (WGS) entry which is preliminary data.</text>
</comment>
<evidence type="ECO:0000313" key="2">
    <source>
        <dbReference type="Proteomes" id="UP000011532"/>
    </source>
</evidence>
<dbReference type="EMBL" id="AOHU01000035">
    <property type="protein sequence ID" value="ELY35072.1"/>
    <property type="molecule type" value="Genomic_DNA"/>
</dbReference>